<comment type="similarity">
    <text evidence="1">Belongs to the FAM83 family.</text>
</comment>
<dbReference type="Gene3D" id="3.30.870.10">
    <property type="entry name" value="Endonuclease Chain A"/>
    <property type="match status" value="1"/>
</dbReference>
<feature type="compositionally biased region" description="Polar residues" evidence="2">
    <location>
        <begin position="695"/>
        <end position="705"/>
    </location>
</feature>
<name>A0A3N0YU57_ANAGA</name>
<evidence type="ECO:0000313" key="6">
    <source>
        <dbReference type="Proteomes" id="UP000281406"/>
    </source>
</evidence>
<protein>
    <submittedName>
        <fullName evidence="5">Protein FAM83G</fullName>
    </submittedName>
</protein>
<accession>A0A3N0YU57</accession>
<feature type="region of interest" description="Disordered" evidence="2">
    <location>
        <begin position="889"/>
        <end position="910"/>
    </location>
</feature>
<keyword evidence="6" id="KW-1185">Reference proteome</keyword>
<evidence type="ECO:0000259" key="4">
    <source>
        <dbReference type="Pfam" id="PF07894"/>
    </source>
</evidence>
<gene>
    <name evidence="5" type="ORF">DPX16_15757</name>
</gene>
<feature type="region of interest" description="Disordered" evidence="2">
    <location>
        <begin position="682"/>
        <end position="705"/>
    </location>
</feature>
<dbReference type="Proteomes" id="UP000281406">
    <property type="component" value="Unassembled WGS sequence"/>
</dbReference>
<evidence type="ECO:0000256" key="2">
    <source>
        <dbReference type="SAM" id="MobiDB-lite"/>
    </source>
</evidence>
<evidence type="ECO:0000256" key="1">
    <source>
        <dbReference type="ARBA" id="ARBA00006937"/>
    </source>
</evidence>
<keyword evidence="3" id="KW-0472">Membrane</keyword>
<organism evidence="5 6">
    <name type="scientific">Anabarilius grahami</name>
    <name type="common">Kanglang fish</name>
    <name type="synonym">Barilius grahami</name>
    <dbReference type="NCBI Taxonomy" id="495550"/>
    <lineage>
        <taxon>Eukaryota</taxon>
        <taxon>Metazoa</taxon>
        <taxon>Chordata</taxon>
        <taxon>Craniata</taxon>
        <taxon>Vertebrata</taxon>
        <taxon>Euteleostomi</taxon>
        <taxon>Actinopterygii</taxon>
        <taxon>Neopterygii</taxon>
        <taxon>Teleostei</taxon>
        <taxon>Ostariophysi</taxon>
        <taxon>Cypriniformes</taxon>
        <taxon>Xenocyprididae</taxon>
        <taxon>Xenocypridinae</taxon>
        <taxon>Xenocypridinae incertae sedis</taxon>
        <taxon>Anabarilius</taxon>
    </lineage>
</organism>
<feature type="transmembrane region" description="Helical" evidence="3">
    <location>
        <begin position="180"/>
        <end position="199"/>
    </location>
</feature>
<keyword evidence="3" id="KW-1133">Transmembrane helix</keyword>
<dbReference type="InterPro" id="IPR050944">
    <property type="entry name" value="FAM83"/>
</dbReference>
<keyword evidence="3" id="KW-0812">Transmembrane</keyword>
<dbReference type="SUPFAM" id="SSF56024">
    <property type="entry name" value="Phospholipase D/nuclease"/>
    <property type="match status" value="1"/>
</dbReference>
<evidence type="ECO:0000313" key="5">
    <source>
        <dbReference type="EMBL" id="ROL49431.1"/>
    </source>
</evidence>
<feature type="domain" description="Scaffolding anchor of CK1" evidence="4">
    <location>
        <begin position="17"/>
        <end position="292"/>
    </location>
</feature>
<sequence length="1406" mass="157095">MALSQVQCLDDNHVNLRTNESKPEFLYSEEQRIALETLIRDGQSAFEDYIRTNNIRCFLSDLELERILSTVEVYCPGSPDNNAELYGESDGEELSLQYWPDRSDCSIPQLDIGWPDRVSYRGVTRVQVYTQPPYEGQSHIKEVVRKMIGHAQKVIAIVMDLFTDIDIFKDLLDASYKRKVAVFMDVAIFYITLVAVTVVTGKRILACLPLHVHTDSIRDATNLRVCSIRGAQFFSRSSKRVCGYQNQKFMFIDGDKAVSGSYRLDRNLITVLTGQAVDTFDTLFQDMYVMSNGVCLSKINLSSEPEPEFLSQVVPTVLPSATRALKLINPKYTLVSNCAFTTNGPVSDQTSAKNSISKNQTEVIKQIKDTPVVPPVHPGLLNLEKANMINYVPTWPDPDPPSDVIGFINIRDSNKPLQAHLMRSELFEVSQAIRFKDPFHEPKESLSLRACPGPISQTPSDPEAPAQKQTSGEAQKNFDQSQHQTSSPANKQSEDLILPSEKPETLHVLACSKVDKEELCVMEKDTFDISTSLQSKNIHTEKDFPNAIPSVPFTQDERVSDTEQTLDTPQPLKFPTQTSDNLDMKLSSAVYNETQCDSFAIPDTPFVKQSLDDQVLIDVATQEHKDTKPETNQNGWNGTQMSNCDSSISSLSDVYYDCFSPVADLRSVGDFFVPEKTQESLHNPIKNGHQEQEVPHSNSSSTQDLDLDNKQTLFTPKLLKTSCSIVFNFLSTEFKTKTAPSETTFAQESDKGVIINDSKQPVKDFSQTPNGCFNFSSTSEEYFECSDTVGLNSDIHMALEKPSSVENFNLNKPLKILKPVLEAEKFSKLSCQNMKEKDEPKIYSGQEQPEFQHILEITADSHIVADEIKAVLGSEDKTQTQLDEKVHRHQEQVSGVTSEPVVESKSMSNFSQEHEISVSQEILEIQTKAESVELFEKVEKEPVQGLQLNVSLDLACKEAEIEPLQDLQSDNHLDLKCERKTVQLPEKYSKPQLQDLKSKVSQVVKCVGQSVTLAEKTAQLPLQDLQPEVTVDLIYEGLSVQLPETTTKPPIQDPQSEKSPDLKLKLSEVNAIKLCLATGSESRNSILQNKEDITSVFPEESEVTKSVELPKTEQLQNPLTYLDSGSNNPPNLKSKEHVNEHLRLQNDEVSPAVLKVNSEEHNPQEKLPEQFETIELLILEDSDPQELNHSDPIHIKRKENQLGHDVNSRNKKETCHPTALIEEKQEGEHICTNQMNKNLPEAKSKLECLVRKQPHQTSSRIPIQARGGLTKLTISKADTSNHSFGLRAPKAGLHSKLPSLGKPLWQNKPSLTLFPSHEKLSTGAIAPVRSTQIPQRPTVPSPNGPISPLKQPQVQLIAPRIRQSDQPNVSRKRSASITKYSCSSSGILCPGQVKKKQAFKGSPPSN</sequence>
<feature type="region of interest" description="Disordered" evidence="2">
    <location>
        <begin position="444"/>
        <end position="500"/>
    </location>
</feature>
<reference evidence="5 6" key="1">
    <citation type="submission" date="2018-10" db="EMBL/GenBank/DDBJ databases">
        <title>Genome assembly for a Yunnan-Guizhou Plateau 3E fish, Anabarilius grahami (Regan), and its evolutionary and genetic applications.</title>
        <authorList>
            <person name="Jiang W."/>
        </authorList>
    </citation>
    <scope>NUCLEOTIDE SEQUENCE [LARGE SCALE GENOMIC DNA]</scope>
    <source>
        <strain evidence="5">AG-KIZ</strain>
        <tissue evidence="5">Muscle</tissue>
    </source>
</reference>
<dbReference type="InterPro" id="IPR012461">
    <property type="entry name" value="SACK1"/>
</dbReference>
<comment type="caution">
    <text evidence="5">The sequence shown here is derived from an EMBL/GenBank/DDBJ whole genome shotgun (WGS) entry which is preliminary data.</text>
</comment>
<dbReference type="PANTHER" id="PTHR16181:SF29">
    <property type="entry name" value="PROTEIN FAM83A-RELATED"/>
    <property type="match status" value="1"/>
</dbReference>
<proteinExistence type="inferred from homology"/>
<dbReference type="PANTHER" id="PTHR16181">
    <property type="entry name" value="PROTEIN FAM83A-RELATED"/>
    <property type="match status" value="1"/>
</dbReference>
<dbReference type="OrthoDB" id="6103632at2759"/>
<dbReference type="Pfam" id="PF07894">
    <property type="entry name" value="SACK1"/>
    <property type="match status" value="1"/>
</dbReference>
<dbReference type="GO" id="GO:0007165">
    <property type="term" value="P:signal transduction"/>
    <property type="evidence" value="ECO:0007669"/>
    <property type="project" value="TreeGrafter"/>
</dbReference>
<dbReference type="GO" id="GO:0019901">
    <property type="term" value="F:protein kinase binding"/>
    <property type="evidence" value="ECO:0007669"/>
    <property type="project" value="TreeGrafter"/>
</dbReference>
<feature type="compositionally biased region" description="Polar residues" evidence="2">
    <location>
        <begin position="467"/>
        <end position="491"/>
    </location>
</feature>
<dbReference type="EMBL" id="RJVU01026577">
    <property type="protein sequence ID" value="ROL49431.1"/>
    <property type="molecule type" value="Genomic_DNA"/>
</dbReference>
<evidence type="ECO:0000256" key="3">
    <source>
        <dbReference type="SAM" id="Phobius"/>
    </source>
</evidence>